<keyword evidence="11" id="KW-1185">Reference proteome</keyword>
<evidence type="ECO:0000256" key="3">
    <source>
        <dbReference type="ARBA" id="ARBA00022763"/>
    </source>
</evidence>
<name>A0A6B8KFF9_9HYPH</name>
<dbReference type="Proteomes" id="UP000309061">
    <property type="component" value="Chromosome"/>
</dbReference>
<dbReference type="EMBL" id="CP046052">
    <property type="protein sequence ID" value="QGM45150.1"/>
    <property type="molecule type" value="Genomic_DNA"/>
</dbReference>
<dbReference type="OrthoDB" id="5290748at2"/>
<dbReference type="GO" id="GO:0051539">
    <property type="term" value="F:4 iron, 4 sulfur cluster binding"/>
    <property type="evidence" value="ECO:0007669"/>
    <property type="project" value="UniProtKB-KW"/>
</dbReference>
<keyword evidence="6" id="KW-0411">Iron-sulfur</keyword>
<keyword evidence="3" id="KW-0227">DNA damage</keyword>
<keyword evidence="2" id="KW-0479">Metal-binding</keyword>
<dbReference type="GO" id="GO:0006281">
    <property type="term" value="P:DNA repair"/>
    <property type="evidence" value="ECO:0007669"/>
    <property type="project" value="UniProtKB-KW"/>
</dbReference>
<dbReference type="InterPro" id="IPR005122">
    <property type="entry name" value="Uracil-DNA_glycosylase-like"/>
</dbReference>
<protein>
    <recommendedName>
        <fullName evidence="9">Uracil-DNA glycosylase-like domain-containing protein</fullName>
    </recommendedName>
</protein>
<evidence type="ECO:0000256" key="2">
    <source>
        <dbReference type="ARBA" id="ARBA00022723"/>
    </source>
</evidence>
<feature type="compositionally biased region" description="Basic residues" evidence="8">
    <location>
        <begin position="137"/>
        <end position="146"/>
    </location>
</feature>
<dbReference type="Pfam" id="PF03167">
    <property type="entry name" value="UDG"/>
    <property type="match status" value="1"/>
</dbReference>
<evidence type="ECO:0000256" key="6">
    <source>
        <dbReference type="ARBA" id="ARBA00023014"/>
    </source>
</evidence>
<evidence type="ECO:0000256" key="4">
    <source>
        <dbReference type="ARBA" id="ARBA00022801"/>
    </source>
</evidence>
<dbReference type="Gene3D" id="3.40.470.10">
    <property type="entry name" value="Uracil-DNA glycosylase-like domain"/>
    <property type="match status" value="1"/>
</dbReference>
<evidence type="ECO:0000256" key="5">
    <source>
        <dbReference type="ARBA" id="ARBA00023004"/>
    </source>
</evidence>
<dbReference type="AlphaFoldDB" id="A0A6B8KFF9"/>
<evidence type="ECO:0000313" key="10">
    <source>
        <dbReference type="EMBL" id="QGM45150.1"/>
    </source>
</evidence>
<feature type="compositionally biased region" description="Polar residues" evidence="8">
    <location>
        <begin position="122"/>
        <end position="134"/>
    </location>
</feature>
<gene>
    <name evidence="10" type="ORF">H2LOC_005290</name>
</gene>
<evidence type="ECO:0000256" key="7">
    <source>
        <dbReference type="ARBA" id="ARBA00023204"/>
    </source>
</evidence>
<keyword evidence="7" id="KW-0234">DNA repair</keyword>
<organism evidence="10 11">
    <name type="scientific">Methylocystis heyeri</name>
    <dbReference type="NCBI Taxonomy" id="391905"/>
    <lineage>
        <taxon>Bacteria</taxon>
        <taxon>Pseudomonadati</taxon>
        <taxon>Pseudomonadota</taxon>
        <taxon>Alphaproteobacteria</taxon>
        <taxon>Hyphomicrobiales</taxon>
        <taxon>Methylocystaceae</taxon>
        <taxon>Methylocystis</taxon>
    </lineage>
</organism>
<dbReference type="GO" id="GO:0097506">
    <property type="term" value="F:deaminated base DNA N-glycosylase activity"/>
    <property type="evidence" value="ECO:0007669"/>
    <property type="project" value="UniProtKB-ARBA"/>
</dbReference>
<feature type="domain" description="Uracil-DNA glycosylase-like" evidence="9">
    <location>
        <begin position="38"/>
        <end position="89"/>
    </location>
</feature>
<feature type="region of interest" description="Disordered" evidence="8">
    <location>
        <begin position="93"/>
        <end position="146"/>
    </location>
</feature>
<evidence type="ECO:0000259" key="9">
    <source>
        <dbReference type="Pfam" id="PF03167"/>
    </source>
</evidence>
<keyword evidence="5" id="KW-0408">Iron</keyword>
<dbReference type="GO" id="GO:0046872">
    <property type="term" value="F:metal ion binding"/>
    <property type="evidence" value="ECO:0007669"/>
    <property type="project" value="UniProtKB-KW"/>
</dbReference>
<reference evidence="10 11" key="1">
    <citation type="submission" date="2019-11" db="EMBL/GenBank/DDBJ databases">
        <title>The genome sequence of Methylocystis heyeri.</title>
        <authorList>
            <person name="Oshkin I.Y."/>
            <person name="Miroshnikov K."/>
            <person name="Dedysh S.N."/>
        </authorList>
    </citation>
    <scope>NUCLEOTIDE SEQUENCE [LARGE SCALE GENOMIC DNA]</scope>
    <source>
        <strain evidence="10 11">H2</strain>
    </source>
</reference>
<evidence type="ECO:0000256" key="1">
    <source>
        <dbReference type="ARBA" id="ARBA00022485"/>
    </source>
</evidence>
<sequence>MAPDSIPTLADAGLAEISAEAGRCRRCPLYRDATQIVFGEGPADARMVLVGEQPGHHEDLSGRPFVGPAGLVLEKALNAAGVSRLTCRYMASSSRRREMQNPGSASLAARPLAQVGRKYKSEAQTAPPASSPQKLKNAPRRCLLRA</sequence>
<keyword evidence="1" id="KW-0004">4Fe-4S</keyword>
<keyword evidence="4" id="KW-0378">Hydrolase</keyword>
<dbReference type="InterPro" id="IPR036895">
    <property type="entry name" value="Uracil-DNA_glycosylase-like_sf"/>
</dbReference>
<dbReference type="PANTHER" id="PTHR33693">
    <property type="entry name" value="TYPE-5 URACIL-DNA GLYCOSYLASE"/>
    <property type="match status" value="1"/>
</dbReference>
<evidence type="ECO:0000313" key="11">
    <source>
        <dbReference type="Proteomes" id="UP000309061"/>
    </source>
</evidence>
<proteinExistence type="predicted"/>
<dbReference type="KEGG" id="mhey:H2LOC_005290"/>
<dbReference type="InterPro" id="IPR051536">
    <property type="entry name" value="UDG_Type-4/5"/>
</dbReference>
<accession>A0A6B8KFF9</accession>
<dbReference type="SUPFAM" id="SSF52141">
    <property type="entry name" value="Uracil-DNA glycosylase-like"/>
    <property type="match status" value="1"/>
</dbReference>
<evidence type="ECO:0000256" key="8">
    <source>
        <dbReference type="SAM" id="MobiDB-lite"/>
    </source>
</evidence>
<dbReference type="PANTHER" id="PTHR33693:SF9">
    <property type="entry name" value="TYPE-4 URACIL-DNA GLYCOSYLASE"/>
    <property type="match status" value="1"/>
</dbReference>
<dbReference type="RefSeq" id="WP_136495434.1">
    <property type="nucleotide sequence ID" value="NZ_CP046052.1"/>
</dbReference>